<evidence type="ECO:0000313" key="6">
    <source>
        <dbReference type="Proteomes" id="UP000473885"/>
    </source>
</evidence>
<feature type="domain" description="Lon proteolytic" evidence="4">
    <location>
        <begin position="546"/>
        <end position="741"/>
    </location>
</feature>
<dbReference type="GO" id="GO:0006508">
    <property type="term" value="P:proteolysis"/>
    <property type="evidence" value="ECO:0007669"/>
    <property type="project" value="UniProtKB-KW"/>
</dbReference>
<dbReference type="Pfam" id="PF13654">
    <property type="entry name" value="AAA_32"/>
    <property type="match status" value="1"/>
</dbReference>
<keyword evidence="2" id="KW-0378">Hydrolase</keyword>
<feature type="active site" evidence="2">
    <location>
        <position position="679"/>
    </location>
</feature>
<dbReference type="InterPro" id="IPR020568">
    <property type="entry name" value="Ribosomal_Su5_D2-typ_SF"/>
</dbReference>
<evidence type="ECO:0000259" key="4">
    <source>
        <dbReference type="PROSITE" id="PS51786"/>
    </source>
</evidence>
<proteinExistence type="inferred from homology"/>
<dbReference type="Pfam" id="PF05362">
    <property type="entry name" value="Lon_C"/>
    <property type="match status" value="1"/>
</dbReference>
<name>A0A6M0R816_9CLOT</name>
<dbReference type="GO" id="GO:0004176">
    <property type="term" value="F:ATP-dependent peptidase activity"/>
    <property type="evidence" value="ECO:0007669"/>
    <property type="project" value="UniProtKB-UniRule"/>
</dbReference>
<comment type="catalytic activity">
    <reaction evidence="2">
        <text>Hydrolysis of proteins in presence of ATP.</text>
        <dbReference type="EC" id="3.4.21.53"/>
    </reaction>
</comment>
<keyword evidence="2" id="KW-0720">Serine protease</keyword>
<keyword evidence="3" id="KW-0175">Coiled coil</keyword>
<dbReference type="EMBL" id="SXDP01000002">
    <property type="protein sequence ID" value="NEZ46382.1"/>
    <property type="molecule type" value="Genomic_DNA"/>
</dbReference>
<dbReference type="InterPro" id="IPR041699">
    <property type="entry name" value="AAA_32"/>
</dbReference>
<evidence type="ECO:0000313" key="5">
    <source>
        <dbReference type="EMBL" id="NEZ46382.1"/>
    </source>
</evidence>
<keyword evidence="6" id="KW-1185">Reference proteome</keyword>
<dbReference type="PROSITE" id="PS51786">
    <property type="entry name" value="LON_PROTEOLYTIC"/>
    <property type="match status" value="1"/>
</dbReference>
<dbReference type="Gene3D" id="3.30.230.10">
    <property type="match status" value="1"/>
</dbReference>
<comment type="similarity">
    <text evidence="2">Belongs to the peptidase S16 family.</text>
</comment>
<dbReference type="SUPFAM" id="SSF54211">
    <property type="entry name" value="Ribosomal protein S5 domain 2-like"/>
    <property type="match status" value="1"/>
</dbReference>
<evidence type="ECO:0000256" key="1">
    <source>
        <dbReference type="ARBA" id="ARBA00022670"/>
    </source>
</evidence>
<dbReference type="InterPro" id="IPR008269">
    <property type="entry name" value="Lon_proteolytic"/>
</dbReference>
<gene>
    <name evidence="5" type="ORF">FDF74_04035</name>
</gene>
<dbReference type="GO" id="GO:0030163">
    <property type="term" value="P:protein catabolic process"/>
    <property type="evidence" value="ECO:0007669"/>
    <property type="project" value="InterPro"/>
</dbReference>
<evidence type="ECO:0000256" key="2">
    <source>
        <dbReference type="PROSITE-ProRule" id="PRU01122"/>
    </source>
</evidence>
<dbReference type="Gene3D" id="3.40.50.300">
    <property type="entry name" value="P-loop containing nucleotide triphosphate hydrolases"/>
    <property type="match status" value="2"/>
</dbReference>
<dbReference type="EC" id="3.4.21.53" evidence="2"/>
<dbReference type="InterPro" id="IPR014721">
    <property type="entry name" value="Ribsml_uS5_D2-typ_fold_subgr"/>
</dbReference>
<sequence length="765" mass="88212">MLRELKKEEVLYNLDINPLDIEGISDNIPRYKNVYNKIEECLDIDRQGYNLYLIDNFSKEKLENLMRFIKKKLSKKKSPNDICYVINEDEKYPYPITLENGKGKVLRDTLENIQSEYLECIYEFYSDSSLEEKESIIDKLEKKRTELIENLMEESKKCGFEIKASSTGFAFIPIKQGEVLTEENYDSLEVDEKGKILDKVTYLKKEANKILDDLKDIEIEALDKIKKIMKEYIKDNMKTSKDKFRMKFENNMEVLDFLNSVCRKVEESVIENYSISYDDDEESIAKAIYKYKVNVLVDNSCNKNPLVLFEDDPSISNLIGSIEYENRNGVYSTDVNLIKPGSILRANEGVLIIRLNSLFFNSLSYYYLKKTLLNEKNDFDYNRGYLELLSLNGLKPEPVNINVKVILIGNYESYNVLYNHDEDFKKIFKLRAEYNPIIDINSSFGEDLSENIRELCKKKKLIPVDQEAITEISKYLSRKAENRNKIYFDDYELDKLLTQASSIAVKEGRDSIICDDIIKVAYTQEIIEEEVLKEYKEKKIFISTEGKKIGQVNGLSIIDVGYFSFGRPIRITCCCYKGNGDIIDIQKESNLSGDIHDKAINILKGYINTIIGKYEILPVDFHISFEQVYGKVDGDSASVAEVTAMISSLSKIPVKQNVAITGSINQFGEVQPIGGVNDKIEGFFKVCKENGGVKGNAVIIPHCNRDNLVLKKEVEDAIAKGEFTIYTMENVEDALEILLGERFDKIIDIINKELRRYTKRYRNKK</sequence>
<evidence type="ECO:0000256" key="3">
    <source>
        <dbReference type="SAM" id="Coils"/>
    </source>
</evidence>
<comment type="caution">
    <text evidence="5">The sequence shown here is derived from an EMBL/GenBank/DDBJ whole genome shotgun (WGS) entry which is preliminary data.</text>
</comment>
<dbReference type="GO" id="GO:0005524">
    <property type="term" value="F:ATP binding"/>
    <property type="evidence" value="ECO:0007669"/>
    <property type="project" value="InterPro"/>
</dbReference>
<dbReference type="InterPro" id="IPR027417">
    <property type="entry name" value="P-loop_NTPase"/>
</dbReference>
<keyword evidence="1 2" id="KW-0645">Protease</keyword>
<dbReference type="Proteomes" id="UP000473885">
    <property type="component" value="Unassembled WGS sequence"/>
</dbReference>
<organism evidence="5 6">
    <name type="scientific">Clostridium niameyense</name>
    <dbReference type="NCBI Taxonomy" id="1622073"/>
    <lineage>
        <taxon>Bacteria</taxon>
        <taxon>Bacillati</taxon>
        <taxon>Bacillota</taxon>
        <taxon>Clostridia</taxon>
        <taxon>Eubacteriales</taxon>
        <taxon>Clostridiaceae</taxon>
        <taxon>Clostridium</taxon>
    </lineage>
</organism>
<dbReference type="InterPro" id="IPR027065">
    <property type="entry name" value="Lon_Prtase"/>
</dbReference>
<feature type="coiled-coil region" evidence="3">
    <location>
        <begin position="130"/>
        <end position="157"/>
    </location>
</feature>
<dbReference type="Gene3D" id="1.10.8.60">
    <property type="match status" value="1"/>
</dbReference>
<protein>
    <recommendedName>
        <fullName evidence="2">endopeptidase La</fullName>
        <ecNumber evidence="2">3.4.21.53</ecNumber>
    </recommendedName>
</protein>
<feature type="active site" evidence="2">
    <location>
        <position position="636"/>
    </location>
</feature>
<dbReference type="GO" id="GO:0004252">
    <property type="term" value="F:serine-type endopeptidase activity"/>
    <property type="evidence" value="ECO:0007669"/>
    <property type="project" value="UniProtKB-UniRule"/>
</dbReference>
<dbReference type="PANTHER" id="PTHR10046">
    <property type="entry name" value="ATP DEPENDENT LON PROTEASE FAMILY MEMBER"/>
    <property type="match status" value="1"/>
</dbReference>
<accession>A0A6M0R816</accession>
<dbReference type="PRINTS" id="PR00830">
    <property type="entry name" value="ENDOLAPTASE"/>
</dbReference>
<dbReference type="AlphaFoldDB" id="A0A6M0R816"/>
<reference evidence="5 6" key="1">
    <citation type="submission" date="2019-04" db="EMBL/GenBank/DDBJ databases">
        <title>Genome sequencing of Clostridium botulinum Groups I-IV and Clostridium butyricum.</title>
        <authorList>
            <person name="Brunt J."/>
            <person name="Van Vliet A.H.M."/>
            <person name="Stringer S.C."/>
            <person name="Carter A.T."/>
            <person name="Peck M.W."/>
        </authorList>
    </citation>
    <scope>NUCLEOTIDE SEQUENCE [LARGE SCALE GENOMIC DNA]</scope>
    <source>
        <strain evidence="5 6">IFR 18/094</strain>
    </source>
</reference>
<dbReference type="RefSeq" id="WP_163248625.1">
    <property type="nucleotide sequence ID" value="NZ_SXDP01000002.1"/>
</dbReference>